<dbReference type="Proteomes" id="UP001060085">
    <property type="component" value="Linkage Group LG01"/>
</dbReference>
<proteinExistence type="predicted"/>
<gene>
    <name evidence="1" type="ORF">M9H77_03718</name>
</gene>
<evidence type="ECO:0000313" key="1">
    <source>
        <dbReference type="EMBL" id="KAI5682490.1"/>
    </source>
</evidence>
<evidence type="ECO:0000313" key="2">
    <source>
        <dbReference type="Proteomes" id="UP001060085"/>
    </source>
</evidence>
<comment type="caution">
    <text evidence="1">The sequence shown here is derived from an EMBL/GenBank/DDBJ whole genome shotgun (WGS) entry which is preliminary data.</text>
</comment>
<organism evidence="1 2">
    <name type="scientific">Catharanthus roseus</name>
    <name type="common">Madagascar periwinkle</name>
    <name type="synonym">Vinca rosea</name>
    <dbReference type="NCBI Taxonomy" id="4058"/>
    <lineage>
        <taxon>Eukaryota</taxon>
        <taxon>Viridiplantae</taxon>
        <taxon>Streptophyta</taxon>
        <taxon>Embryophyta</taxon>
        <taxon>Tracheophyta</taxon>
        <taxon>Spermatophyta</taxon>
        <taxon>Magnoliopsida</taxon>
        <taxon>eudicotyledons</taxon>
        <taxon>Gunneridae</taxon>
        <taxon>Pentapetalae</taxon>
        <taxon>asterids</taxon>
        <taxon>lamiids</taxon>
        <taxon>Gentianales</taxon>
        <taxon>Apocynaceae</taxon>
        <taxon>Rauvolfioideae</taxon>
        <taxon>Vinceae</taxon>
        <taxon>Catharanthinae</taxon>
        <taxon>Catharanthus</taxon>
    </lineage>
</organism>
<protein>
    <submittedName>
        <fullName evidence="1">Uncharacterized protein</fullName>
    </submittedName>
</protein>
<name>A0ACC0CC39_CATRO</name>
<reference evidence="2" key="1">
    <citation type="journal article" date="2023" name="Nat. Plants">
        <title>Single-cell RNA sequencing provides a high-resolution roadmap for understanding the multicellular compartmentation of specialized metabolism.</title>
        <authorList>
            <person name="Sun S."/>
            <person name="Shen X."/>
            <person name="Li Y."/>
            <person name="Li Y."/>
            <person name="Wang S."/>
            <person name="Li R."/>
            <person name="Zhang H."/>
            <person name="Shen G."/>
            <person name="Guo B."/>
            <person name="Wei J."/>
            <person name="Xu J."/>
            <person name="St-Pierre B."/>
            <person name="Chen S."/>
            <person name="Sun C."/>
        </authorList>
    </citation>
    <scope>NUCLEOTIDE SEQUENCE [LARGE SCALE GENOMIC DNA]</scope>
</reference>
<keyword evidence="2" id="KW-1185">Reference proteome</keyword>
<dbReference type="EMBL" id="CM044701">
    <property type="protein sequence ID" value="KAI5682490.1"/>
    <property type="molecule type" value="Genomic_DNA"/>
</dbReference>
<accession>A0ACC0CC39</accession>
<sequence length="158" mass="17611">MELNSNCESSNLDVMTSSFDAISSSYLFTSERNSRYALFVIISQVADLDASKLQAFSKKEINNFSKGVVASTFILFISARIMSHSTSMEHIDSIRVPIPMIISISISVARLGANGHHGRIRCLGKRISIRNYQSCSLFSKRSIEMSSILFSVKPLDKY</sequence>